<feature type="transmembrane region" description="Helical" evidence="1">
    <location>
        <begin position="29"/>
        <end position="48"/>
    </location>
</feature>
<organism evidence="2">
    <name type="scientific">Ruegeria sp. PrR005</name>
    <dbReference type="NCBI Taxonomy" id="2706882"/>
    <lineage>
        <taxon>Bacteria</taxon>
        <taxon>Pseudomonadati</taxon>
        <taxon>Pseudomonadota</taxon>
        <taxon>Alphaproteobacteria</taxon>
        <taxon>Rhodobacterales</taxon>
        <taxon>Roseobacteraceae</taxon>
        <taxon>Ruegeria</taxon>
    </lineage>
</organism>
<evidence type="ECO:0000313" key="2">
    <source>
        <dbReference type="EMBL" id="NDW47901.1"/>
    </source>
</evidence>
<keyword evidence="1" id="KW-0472">Membrane</keyword>
<dbReference type="RefSeq" id="WP_164132914.1">
    <property type="nucleotide sequence ID" value="NZ_JAAGOX010000057.1"/>
</dbReference>
<keyword evidence="1" id="KW-1133">Transmembrane helix</keyword>
<gene>
    <name evidence="2" type="ORF">G0P99_23395</name>
</gene>
<protein>
    <submittedName>
        <fullName evidence="2">Uncharacterized protein</fullName>
    </submittedName>
</protein>
<name>A0A6B2NUJ2_9RHOB</name>
<accession>A0A6B2NUJ2</accession>
<reference evidence="2" key="1">
    <citation type="submission" date="2020-02" db="EMBL/GenBank/DDBJ databases">
        <title>Delineation of the pyrene-degrading pathway in Roseobacter clade bacteria by genomic analysis.</title>
        <authorList>
            <person name="Zhou H."/>
            <person name="Wang H."/>
        </authorList>
    </citation>
    <scope>NUCLEOTIDE SEQUENCE</scope>
    <source>
        <strain evidence="2">PrR005</strain>
    </source>
</reference>
<sequence length="58" mass="6153">MAMIRDDAKKLTRKGAKAFDSDLVKTVRLAGLTISVAGGVGGLLYTLVQIGLRIFGVF</sequence>
<keyword evidence="1" id="KW-0812">Transmembrane</keyword>
<dbReference type="AlphaFoldDB" id="A0A6B2NUJ2"/>
<evidence type="ECO:0000256" key="1">
    <source>
        <dbReference type="SAM" id="Phobius"/>
    </source>
</evidence>
<dbReference type="EMBL" id="JAAGOX010000057">
    <property type="protein sequence ID" value="NDW47901.1"/>
    <property type="molecule type" value="Genomic_DNA"/>
</dbReference>
<comment type="caution">
    <text evidence="2">The sequence shown here is derived from an EMBL/GenBank/DDBJ whole genome shotgun (WGS) entry which is preliminary data.</text>
</comment>
<proteinExistence type="predicted"/>